<evidence type="ECO:0000313" key="5">
    <source>
        <dbReference type="EMBL" id="MBI8988251.1"/>
    </source>
</evidence>
<keyword evidence="1 2" id="KW-0129">CBS domain</keyword>
<dbReference type="InterPro" id="IPR051257">
    <property type="entry name" value="Diverse_CBS-Domain"/>
</dbReference>
<dbReference type="CDD" id="cd04587">
    <property type="entry name" value="CBS_pair_CAP-ED_NT_Pol-beta-like_DUF294_assoc"/>
    <property type="match status" value="1"/>
</dbReference>
<dbReference type="AlphaFoldDB" id="A0A934M3U2"/>
<accession>A0A934M3U2</accession>
<dbReference type="Gene3D" id="3.10.580.10">
    <property type="entry name" value="CBS-domain"/>
    <property type="match status" value="1"/>
</dbReference>
<keyword evidence="6" id="KW-1185">Reference proteome</keyword>
<dbReference type="InterPro" id="IPR018490">
    <property type="entry name" value="cNMP-bd_dom_sf"/>
</dbReference>
<evidence type="ECO:0000259" key="4">
    <source>
        <dbReference type="PROSITE" id="PS51371"/>
    </source>
</evidence>
<evidence type="ECO:0000256" key="1">
    <source>
        <dbReference type="ARBA" id="ARBA00023122"/>
    </source>
</evidence>
<dbReference type="SUPFAM" id="SSF51206">
    <property type="entry name" value="cAMP-binding domain-like"/>
    <property type="match status" value="1"/>
</dbReference>
<evidence type="ECO:0000256" key="2">
    <source>
        <dbReference type="PROSITE-ProRule" id="PRU00703"/>
    </source>
</evidence>
<sequence>MSVELDEVRDFLAATDPFAQLPDEVLDALPAQMDMRYVRRGVTIVGTGDTNDTLHVIRSGAVDITDADGILLDRRGAGRTFGYSTLVGDDAASRYDMIAVEDTLLLVLPRQAFIELAEEHPQVQRYYSGQSARIAAAASSLRQDSASDVLSTLVGDFMVTEPVSVEDGVSVREAARTMEDNRVSSLLITRGGDLAGIVTDRDMRGGVAAGTDLDGPITEIMTAGPKTATSDMPAFEAMLRMAERRVHHLPVVDSGRLVGLVSSSDIMRLLRHDPIYLTADLSKRNTLEELKEVYDNAHDVAVRFIERGASSEEVTGLLTVAADGLARRLLQLGEEKFGEPPVPYAFVVVGSQGRRGMGLASDQDNAMVLDDSFDEAEHGQYFADLATYVCEGLAAAGQVLCPGNMMAMNPDWRMTVSTWISTFHNWITAPEPDALLHAQTFFDFRAIHGEERLAEEVHAFAVQQARGAQRMHAHLGALAARREPPLGLFRGLVVDRSGEYANTLDVKKGGTAAIVQMARLFSLASGIDAVGTRPRLKLAAGHGAVSTGGAEELIDAFDFLNTIALKQQAEQVRRGEEPNYHINPKALGRLDSEHLRDAFQIIKNMQNALATKYPVRSI</sequence>
<dbReference type="InterPro" id="IPR018821">
    <property type="entry name" value="DUF294_put_nucleoTrafse_sb-bd"/>
</dbReference>
<dbReference type="InterPro" id="IPR005105">
    <property type="entry name" value="GlnD_Uridyltrans_N"/>
</dbReference>
<dbReference type="SUPFAM" id="SSF81301">
    <property type="entry name" value="Nucleotidyltransferase"/>
    <property type="match status" value="1"/>
</dbReference>
<evidence type="ECO:0000313" key="6">
    <source>
        <dbReference type="Proteomes" id="UP000645966"/>
    </source>
</evidence>
<dbReference type="InterPro" id="IPR000595">
    <property type="entry name" value="cNMP-bd_dom"/>
</dbReference>
<dbReference type="Pfam" id="PF00571">
    <property type="entry name" value="CBS"/>
    <property type="match status" value="2"/>
</dbReference>
<dbReference type="PANTHER" id="PTHR43080:SF2">
    <property type="entry name" value="CBS DOMAIN-CONTAINING PROTEIN"/>
    <property type="match status" value="1"/>
</dbReference>
<dbReference type="PANTHER" id="PTHR43080">
    <property type="entry name" value="CBS DOMAIN-CONTAINING PROTEIN CBSX3, MITOCHONDRIAL"/>
    <property type="match status" value="1"/>
</dbReference>
<gene>
    <name evidence="5" type="ORF">JDV75_00520</name>
</gene>
<dbReference type="Pfam" id="PF10335">
    <property type="entry name" value="DUF294_C"/>
    <property type="match status" value="1"/>
</dbReference>
<dbReference type="Gene3D" id="2.60.120.10">
    <property type="entry name" value="Jelly Rolls"/>
    <property type="match status" value="1"/>
</dbReference>
<dbReference type="Proteomes" id="UP000645966">
    <property type="component" value="Unassembled WGS sequence"/>
</dbReference>
<dbReference type="PROSITE" id="PS50042">
    <property type="entry name" value="CNMP_BINDING_3"/>
    <property type="match status" value="1"/>
</dbReference>
<feature type="domain" description="CBS" evidence="4">
    <location>
        <begin position="158"/>
        <end position="213"/>
    </location>
</feature>
<name>A0A934M3U2_9CORY</name>
<protein>
    <submittedName>
        <fullName evidence="5">Cyclic nucleotide-binding/CBS domain-containing protein</fullName>
    </submittedName>
</protein>
<dbReference type="RefSeq" id="WP_198737315.1">
    <property type="nucleotide sequence ID" value="NZ_JAEIOS010000009.1"/>
</dbReference>
<dbReference type="Pfam" id="PF00027">
    <property type="entry name" value="cNMP_binding"/>
    <property type="match status" value="1"/>
</dbReference>
<evidence type="ECO:0000259" key="3">
    <source>
        <dbReference type="PROSITE" id="PS50042"/>
    </source>
</evidence>
<dbReference type="CDD" id="cd00038">
    <property type="entry name" value="CAP_ED"/>
    <property type="match status" value="1"/>
</dbReference>
<dbReference type="SMART" id="SM00100">
    <property type="entry name" value="cNMP"/>
    <property type="match status" value="1"/>
</dbReference>
<dbReference type="InterPro" id="IPR043519">
    <property type="entry name" value="NT_sf"/>
</dbReference>
<dbReference type="GO" id="GO:0008773">
    <property type="term" value="F:[protein-PII] uridylyltransferase activity"/>
    <property type="evidence" value="ECO:0007669"/>
    <property type="project" value="InterPro"/>
</dbReference>
<dbReference type="Pfam" id="PF03445">
    <property type="entry name" value="DUF294"/>
    <property type="match status" value="1"/>
</dbReference>
<feature type="domain" description="CBS" evidence="4">
    <location>
        <begin position="221"/>
        <end position="277"/>
    </location>
</feature>
<dbReference type="PROSITE" id="PS51371">
    <property type="entry name" value="CBS"/>
    <property type="match status" value="2"/>
</dbReference>
<dbReference type="InterPro" id="IPR014710">
    <property type="entry name" value="RmlC-like_jellyroll"/>
</dbReference>
<proteinExistence type="predicted"/>
<organism evidence="5 6">
    <name type="scientific">Corynebacterium meridianum</name>
    <dbReference type="NCBI Taxonomy" id="2765363"/>
    <lineage>
        <taxon>Bacteria</taxon>
        <taxon>Bacillati</taxon>
        <taxon>Actinomycetota</taxon>
        <taxon>Actinomycetes</taxon>
        <taxon>Mycobacteriales</taxon>
        <taxon>Corynebacteriaceae</taxon>
        <taxon>Corynebacterium</taxon>
    </lineage>
</organism>
<comment type="caution">
    <text evidence="5">The sequence shown here is derived from an EMBL/GenBank/DDBJ whole genome shotgun (WGS) entry which is preliminary data.</text>
</comment>
<dbReference type="SUPFAM" id="SSF54631">
    <property type="entry name" value="CBS-domain pair"/>
    <property type="match status" value="1"/>
</dbReference>
<dbReference type="InterPro" id="IPR000644">
    <property type="entry name" value="CBS_dom"/>
</dbReference>
<feature type="domain" description="Cyclic nucleotide-binding" evidence="3">
    <location>
        <begin position="17"/>
        <end position="125"/>
    </location>
</feature>
<dbReference type="EMBL" id="JAEIOS010000009">
    <property type="protein sequence ID" value="MBI8988251.1"/>
    <property type="molecule type" value="Genomic_DNA"/>
</dbReference>
<dbReference type="SMART" id="SM00116">
    <property type="entry name" value="CBS"/>
    <property type="match status" value="2"/>
</dbReference>
<reference evidence="5" key="1">
    <citation type="submission" date="2020-12" db="EMBL/GenBank/DDBJ databases">
        <title>Genome public.</title>
        <authorList>
            <person name="Sun Q."/>
        </authorList>
    </citation>
    <scope>NUCLEOTIDE SEQUENCE</scope>
    <source>
        <strain evidence="5">CCM 8863</strain>
    </source>
</reference>
<dbReference type="InterPro" id="IPR046342">
    <property type="entry name" value="CBS_dom_sf"/>
</dbReference>
<dbReference type="CDD" id="cd05401">
    <property type="entry name" value="NT_GlnE_GlnD_like"/>
    <property type="match status" value="1"/>
</dbReference>